<reference evidence="1" key="1">
    <citation type="submission" date="2021-01" db="EMBL/GenBank/DDBJ databases">
        <authorList>
            <person name="Corre E."/>
            <person name="Pelletier E."/>
            <person name="Niang G."/>
            <person name="Scheremetjew M."/>
            <person name="Finn R."/>
            <person name="Kale V."/>
            <person name="Holt S."/>
            <person name="Cochrane G."/>
            <person name="Meng A."/>
            <person name="Brown T."/>
            <person name="Cohen L."/>
        </authorList>
    </citation>
    <scope>NUCLEOTIDE SEQUENCE</scope>
    <source>
        <strain evidence="1">CCMP1594</strain>
    </source>
</reference>
<accession>A0A7S4LGM3</accession>
<protein>
    <submittedName>
        <fullName evidence="1">Uncharacterized protein</fullName>
    </submittedName>
</protein>
<organism evidence="1">
    <name type="scientific">Eutreptiella gymnastica</name>
    <dbReference type="NCBI Taxonomy" id="73025"/>
    <lineage>
        <taxon>Eukaryota</taxon>
        <taxon>Discoba</taxon>
        <taxon>Euglenozoa</taxon>
        <taxon>Euglenida</taxon>
        <taxon>Spirocuta</taxon>
        <taxon>Euglenophyceae</taxon>
        <taxon>Eutreptiales</taxon>
        <taxon>Eutreptiaceae</taxon>
        <taxon>Eutreptiella</taxon>
    </lineage>
</organism>
<sequence>MKWFGTRCAPFFALVMPGSEYQKSQLFMQAFLLCFYFDGDVPWHRCHTQDSIQGLSASLWRMRLKLCSPLVMYPPGGWLPSFLQQHPRCQVKASGQKMLVDEGRHSVSVCISCLDGSG</sequence>
<dbReference type="AlphaFoldDB" id="A0A7S4LGM3"/>
<name>A0A7S4LGM3_9EUGL</name>
<evidence type="ECO:0000313" key="1">
    <source>
        <dbReference type="EMBL" id="CAE0828115.1"/>
    </source>
</evidence>
<proteinExistence type="predicted"/>
<gene>
    <name evidence="1" type="ORF">EGYM00163_LOCUS39384</name>
</gene>
<dbReference type="EMBL" id="HBJA01114304">
    <property type="protein sequence ID" value="CAE0828115.1"/>
    <property type="molecule type" value="Transcribed_RNA"/>
</dbReference>